<gene>
    <name evidence="1" type="ORF">SCF082_LOCUS14484</name>
</gene>
<accession>A0ABP0JYL2</accession>
<comment type="caution">
    <text evidence="1">The sequence shown here is derived from an EMBL/GenBank/DDBJ whole genome shotgun (WGS) entry which is preliminary data.</text>
</comment>
<proteinExistence type="predicted"/>
<dbReference type="EMBL" id="CAXAMM010009105">
    <property type="protein sequence ID" value="CAK9019386.1"/>
    <property type="molecule type" value="Genomic_DNA"/>
</dbReference>
<keyword evidence="2" id="KW-1185">Reference proteome</keyword>
<protein>
    <submittedName>
        <fullName evidence="1">Uncharacterized protein</fullName>
    </submittedName>
</protein>
<evidence type="ECO:0000313" key="1">
    <source>
        <dbReference type="EMBL" id="CAK9019386.1"/>
    </source>
</evidence>
<name>A0ABP0JYL2_9DINO</name>
<reference evidence="1 2" key="1">
    <citation type="submission" date="2024-02" db="EMBL/GenBank/DDBJ databases">
        <authorList>
            <person name="Chen Y."/>
            <person name="Shah S."/>
            <person name="Dougan E. K."/>
            <person name="Thang M."/>
            <person name="Chan C."/>
        </authorList>
    </citation>
    <scope>NUCLEOTIDE SEQUENCE [LARGE SCALE GENOMIC DNA]</scope>
</reference>
<organism evidence="1 2">
    <name type="scientific">Durusdinium trenchii</name>
    <dbReference type="NCBI Taxonomy" id="1381693"/>
    <lineage>
        <taxon>Eukaryota</taxon>
        <taxon>Sar</taxon>
        <taxon>Alveolata</taxon>
        <taxon>Dinophyceae</taxon>
        <taxon>Suessiales</taxon>
        <taxon>Symbiodiniaceae</taxon>
        <taxon>Durusdinium</taxon>
    </lineage>
</organism>
<sequence>MECFKKLQVPSSTGEPIYFHLALLEPYLNYCCQQCSWFASEIEQTSQRPLNLILYFDEATAGNVLAVATSKKMGLFYAAIKDLGMMIKPTSWMPIAAMPSRDLKDVDGGLGRVFGTLIQHLASQVAQPLTVFGHRCSFKILHYIGDYESIVDLLSAMGPSSYKPCTYCQNVLGKFSDLPEKDQYFCSIHESDPAKFEMFDSAELHSVFDRLMTEADTDTITKEGRKKLEQSFGFHLSRTGFLANVQARGHLNIDNIMLDSCHCYYANGVACQEMVMYARWMEQTHSISIEAMGKMLSEVPWRCSSPKFSAPGARQFLFHASLWKGDLYKGSATAVFYLLPVLRFYRHVLGAEGDYAEDQSFDFLLQIHSCLKKLRYAGGATARQIDLLENLQPLHQAAFVDCWGREQTRPKHHLRFHLPEHYRRFGYCDCFAMEAKHQIWKGFMANSLQSLWSEHSGDVGKHTLPRLLHRTILQMTENSPAPTFIGRVYTREEVYARIGIKDCEVCSQYRVGSLAMQSDQILFFSAPGRPDAAAVIELFARWQGHVWIVVEDTSEEKSSLRFCRTFKRLGVKLVHQLDRLQNLRLPSWWLFEDNRVVCLE</sequence>
<dbReference type="Proteomes" id="UP001642464">
    <property type="component" value="Unassembled WGS sequence"/>
</dbReference>
<evidence type="ECO:0000313" key="2">
    <source>
        <dbReference type="Proteomes" id="UP001642464"/>
    </source>
</evidence>